<dbReference type="EMBL" id="CP040871">
    <property type="protein sequence ID" value="QDA56477.1"/>
    <property type="molecule type" value="Genomic_DNA"/>
</dbReference>
<dbReference type="Proteomes" id="UP000308149">
    <property type="component" value="Chromosome"/>
</dbReference>
<name>A0A5B7ZNK8_9GAMM</name>
<gene>
    <name evidence="1" type="ORF">FHQ07_03695</name>
</gene>
<sequence>MQSNTYLSIENKIAHNLGVIVLASQEIESTLKFLTSVLGEDENYSVMQRYNRIKKKPLGEMTTLFASKAERGGREVKKLLKKYVNIRNEVVHHFVETYSKELTSGDKQAIVFDLASRALKLQSIAGQLKVFAAQVADTILNEDRPAC</sequence>
<organism evidence="1 2">
    <name type="scientific">Thermomonas aquatica</name>
    <dbReference type="NCBI Taxonomy" id="2202149"/>
    <lineage>
        <taxon>Bacteria</taxon>
        <taxon>Pseudomonadati</taxon>
        <taxon>Pseudomonadota</taxon>
        <taxon>Gammaproteobacteria</taxon>
        <taxon>Lysobacterales</taxon>
        <taxon>Lysobacteraceae</taxon>
        <taxon>Thermomonas</taxon>
    </lineage>
</organism>
<dbReference type="AlphaFoldDB" id="A0A5B7ZNK8"/>
<reference evidence="1 2" key="1">
    <citation type="submission" date="2019-06" db="EMBL/GenBank/DDBJ databases">
        <title>Thermomonas aquatica sp. nov., isolated from an industrial wastewater treatment plant.</title>
        <authorList>
            <person name="Jeon J.H."/>
            <person name="Park D.-S."/>
        </authorList>
    </citation>
    <scope>NUCLEOTIDE SEQUENCE [LARGE SCALE GENOMIC DNA]</scope>
    <source>
        <strain evidence="1 2">SY21</strain>
    </source>
</reference>
<evidence type="ECO:0000313" key="1">
    <source>
        <dbReference type="EMBL" id="QDA56477.1"/>
    </source>
</evidence>
<keyword evidence="2" id="KW-1185">Reference proteome</keyword>
<accession>A0A5B7ZNK8</accession>
<dbReference type="KEGG" id="thes:FHQ07_03695"/>
<protein>
    <recommendedName>
        <fullName evidence="3">DUF4145 domain-containing protein</fullName>
    </recommendedName>
</protein>
<evidence type="ECO:0008006" key="3">
    <source>
        <dbReference type="Google" id="ProtNLM"/>
    </source>
</evidence>
<dbReference type="OrthoDB" id="96953at32033"/>
<dbReference type="RefSeq" id="WP_139715405.1">
    <property type="nucleotide sequence ID" value="NZ_CP040871.1"/>
</dbReference>
<evidence type="ECO:0000313" key="2">
    <source>
        <dbReference type="Proteomes" id="UP000308149"/>
    </source>
</evidence>
<proteinExistence type="predicted"/>